<name>A0A3A8NH10_9BACT</name>
<dbReference type="InterPro" id="IPR011989">
    <property type="entry name" value="ARM-like"/>
</dbReference>
<sequence length="174" mass="18592">MKDLVGSDRVAMVEAARLLSSDTSTTARLLELLATEARVETRHAILHSLTWHSAPETWGLMVRILEDRGEDPKVRGQAAEGLAYMFPETATGTDAFEAGVKALLDASKDPSPEVRYCAAFALGAAGHPPLAPVLKALLEDSTPVPGWVGTVGDAAARALETFDQDCAKRRQRGP</sequence>
<dbReference type="InterPro" id="IPR016024">
    <property type="entry name" value="ARM-type_fold"/>
</dbReference>
<evidence type="ECO:0000313" key="1">
    <source>
        <dbReference type="EMBL" id="RKH41471.1"/>
    </source>
</evidence>
<protein>
    <submittedName>
        <fullName evidence="1">HEAT repeat domain-containing protein</fullName>
    </submittedName>
</protein>
<dbReference type="EMBL" id="RAWG01000106">
    <property type="protein sequence ID" value="RKH41471.1"/>
    <property type="molecule type" value="Genomic_DNA"/>
</dbReference>
<gene>
    <name evidence="1" type="ORF">D7X12_18155</name>
</gene>
<keyword evidence="2" id="KW-1185">Reference proteome</keyword>
<accession>A0A3A8NH10</accession>
<dbReference type="SMART" id="SM00567">
    <property type="entry name" value="EZ_HEAT"/>
    <property type="match status" value="3"/>
</dbReference>
<dbReference type="AlphaFoldDB" id="A0A3A8NH10"/>
<organism evidence="1 2">
    <name type="scientific">Corallococcus sicarius</name>
    <dbReference type="NCBI Taxonomy" id="2316726"/>
    <lineage>
        <taxon>Bacteria</taxon>
        <taxon>Pseudomonadati</taxon>
        <taxon>Myxococcota</taxon>
        <taxon>Myxococcia</taxon>
        <taxon>Myxococcales</taxon>
        <taxon>Cystobacterineae</taxon>
        <taxon>Myxococcaceae</taxon>
        <taxon>Corallococcus</taxon>
    </lineage>
</organism>
<dbReference type="Proteomes" id="UP000273405">
    <property type="component" value="Unassembled WGS sequence"/>
</dbReference>
<proteinExistence type="predicted"/>
<comment type="caution">
    <text evidence="1">The sequence shown here is derived from an EMBL/GenBank/DDBJ whole genome shotgun (WGS) entry which is preliminary data.</text>
</comment>
<dbReference type="Gene3D" id="1.25.10.10">
    <property type="entry name" value="Leucine-rich Repeat Variant"/>
    <property type="match status" value="1"/>
</dbReference>
<evidence type="ECO:0000313" key="2">
    <source>
        <dbReference type="Proteomes" id="UP000273405"/>
    </source>
</evidence>
<dbReference type="OrthoDB" id="5383049at2"/>
<dbReference type="SUPFAM" id="SSF48371">
    <property type="entry name" value="ARM repeat"/>
    <property type="match status" value="1"/>
</dbReference>
<dbReference type="Pfam" id="PF13646">
    <property type="entry name" value="HEAT_2"/>
    <property type="match status" value="1"/>
</dbReference>
<dbReference type="InterPro" id="IPR004155">
    <property type="entry name" value="PBS_lyase_HEAT"/>
</dbReference>
<reference evidence="2" key="1">
    <citation type="submission" date="2018-09" db="EMBL/GenBank/DDBJ databases">
        <authorList>
            <person name="Livingstone P.G."/>
            <person name="Whitworth D.E."/>
        </authorList>
    </citation>
    <scope>NUCLEOTIDE SEQUENCE [LARGE SCALE GENOMIC DNA]</scope>
    <source>
        <strain evidence="2">CA040B</strain>
    </source>
</reference>